<keyword evidence="1" id="KW-1133">Transmembrane helix</keyword>
<dbReference type="EMBL" id="GBXM01042435">
    <property type="protein sequence ID" value="JAH66142.1"/>
    <property type="molecule type" value="Transcribed_RNA"/>
</dbReference>
<proteinExistence type="predicted"/>
<evidence type="ECO:0000313" key="3">
    <source>
        <dbReference type="EMBL" id="JAH66142.1"/>
    </source>
</evidence>
<evidence type="ECO:0000256" key="2">
    <source>
        <dbReference type="SAM" id="SignalP"/>
    </source>
</evidence>
<feature type="signal peptide" evidence="2">
    <location>
        <begin position="1"/>
        <end position="22"/>
    </location>
</feature>
<feature type="transmembrane region" description="Helical" evidence="1">
    <location>
        <begin position="41"/>
        <end position="65"/>
    </location>
</feature>
<reference evidence="3" key="1">
    <citation type="submission" date="2014-11" db="EMBL/GenBank/DDBJ databases">
        <authorList>
            <person name="Amaro Gonzalez C."/>
        </authorList>
    </citation>
    <scope>NUCLEOTIDE SEQUENCE</scope>
</reference>
<sequence length="71" mass="7946">MSFISKLLTFLLLIFLTNTVRQVCCGLVGSPAQKFLFERALTLHCIQWCGFQGCWFALVVCAGVFTRNALV</sequence>
<protein>
    <recommendedName>
        <fullName evidence="4">Secreted protein</fullName>
    </recommendedName>
</protein>
<name>A0A0E9UK21_ANGAN</name>
<accession>A0A0E9UK21</accession>
<reference evidence="3" key="2">
    <citation type="journal article" date="2015" name="Fish Shellfish Immunol.">
        <title>Early steps in the European eel (Anguilla anguilla)-Vibrio vulnificus interaction in the gills: Role of the RtxA13 toxin.</title>
        <authorList>
            <person name="Callol A."/>
            <person name="Pajuelo D."/>
            <person name="Ebbesson L."/>
            <person name="Teles M."/>
            <person name="MacKenzie S."/>
            <person name="Amaro C."/>
        </authorList>
    </citation>
    <scope>NUCLEOTIDE SEQUENCE</scope>
</reference>
<dbReference type="AlphaFoldDB" id="A0A0E9UK21"/>
<keyword evidence="1" id="KW-0472">Membrane</keyword>
<feature type="chain" id="PRO_5002433958" description="Secreted protein" evidence="2">
    <location>
        <begin position="23"/>
        <end position="71"/>
    </location>
</feature>
<evidence type="ECO:0008006" key="4">
    <source>
        <dbReference type="Google" id="ProtNLM"/>
    </source>
</evidence>
<keyword evidence="1" id="KW-0812">Transmembrane</keyword>
<evidence type="ECO:0000256" key="1">
    <source>
        <dbReference type="SAM" id="Phobius"/>
    </source>
</evidence>
<keyword evidence="2" id="KW-0732">Signal</keyword>
<organism evidence="3">
    <name type="scientific">Anguilla anguilla</name>
    <name type="common">European freshwater eel</name>
    <name type="synonym">Muraena anguilla</name>
    <dbReference type="NCBI Taxonomy" id="7936"/>
    <lineage>
        <taxon>Eukaryota</taxon>
        <taxon>Metazoa</taxon>
        <taxon>Chordata</taxon>
        <taxon>Craniata</taxon>
        <taxon>Vertebrata</taxon>
        <taxon>Euteleostomi</taxon>
        <taxon>Actinopterygii</taxon>
        <taxon>Neopterygii</taxon>
        <taxon>Teleostei</taxon>
        <taxon>Anguilliformes</taxon>
        <taxon>Anguillidae</taxon>
        <taxon>Anguilla</taxon>
    </lineage>
</organism>